<comment type="catalytic activity">
    <reaction evidence="3">
        <text>guanosine + phosphate = alpha-D-ribose 1-phosphate + guanine</text>
        <dbReference type="Rhea" id="RHEA:13233"/>
        <dbReference type="ChEBI" id="CHEBI:16235"/>
        <dbReference type="ChEBI" id="CHEBI:16750"/>
        <dbReference type="ChEBI" id="CHEBI:43474"/>
        <dbReference type="ChEBI" id="CHEBI:57720"/>
        <dbReference type="EC" id="2.4.2.1"/>
    </reaction>
</comment>
<evidence type="ECO:0000256" key="3">
    <source>
        <dbReference type="HAMAP-Rule" id="MF_01537"/>
    </source>
</evidence>
<dbReference type="Pfam" id="PF06865">
    <property type="entry name" value="Ppnp"/>
    <property type="match status" value="1"/>
</dbReference>
<sequence length="112" mass="11798">MASPFIPMSTTQIGGVTVNTQASVYFDGKCVSHGITFPDGTKKSVGVILPATLTFNTGAPEIMECVAGACEYKLAGSDAWVKSGPGETFSVPGNSSFQIRVSEPYHYICHFG</sequence>
<comment type="catalytic activity">
    <reaction evidence="3">
        <text>adenosine + phosphate = alpha-D-ribose 1-phosphate + adenine</text>
        <dbReference type="Rhea" id="RHEA:27642"/>
        <dbReference type="ChEBI" id="CHEBI:16335"/>
        <dbReference type="ChEBI" id="CHEBI:16708"/>
        <dbReference type="ChEBI" id="CHEBI:43474"/>
        <dbReference type="ChEBI" id="CHEBI:57720"/>
        <dbReference type="EC" id="2.4.2.1"/>
    </reaction>
</comment>
<accession>A0A238D5T6</accession>
<dbReference type="PANTHER" id="PTHR36540:SF1">
    <property type="entry name" value="PYRIMIDINE_PURINE NUCLEOSIDE PHOSPHORYLASE"/>
    <property type="match status" value="1"/>
</dbReference>
<dbReference type="EC" id="2.4.2.1" evidence="3"/>
<name>A0A238D5T6_THIDL</name>
<evidence type="ECO:0000313" key="4">
    <source>
        <dbReference type="EMBL" id="SBP88552.1"/>
    </source>
</evidence>
<comment type="catalytic activity">
    <reaction evidence="3">
        <text>uridine + phosphate = alpha-D-ribose 1-phosphate + uracil</text>
        <dbReference type="Rhea" id="RHEA:24388"/>
        <dbReference type="ChEBI" id="CHEBI:16704"/>
        <dbReference type="ChEBI" id="CHEBI:17568"/>
        <dbReference type="ChEBI" id="CHEBI:43474"/>
        <dbReference type="ChEBI" id="CHEBI:57720"/>
        <dbReference type="EC" id="2.4.2.2"/>
    </reaction>
</comment>
<comment type="catalytic activity">
    <reaction evidence="3">
        <text>inosine + phosphate = alpha-D-ribose 1-phosphate + hypoxanthine</text>
        <dbReference type="Rhea" id="RHEA:27646"/>
        <dbReference type="ChEBI" id="CHEBI:17368"/>
        <dbReference type="ChEBI" id="CHEBI:17596"/>
        <dbReference type="ChEBI" id="CHEBI:43474"/>
        <dbReference type="ChEBI" id="CHEBI:57720"/>
        <dbReference type="EC" id="2.4.2.1"/>
    </reaction>
</comment>
<dbReference type="GO" id="GO:0047975">
    <property type="term" value="F:guanosine phosphorylase activity"/>
    <property type="evidence" value="ECO:0007669"/>
    <property type="project" value="RHEA"/>
</dbReference>
<comment type="catalytic activity">
    <reaction evidence="3">
        <text>xanthosine + phosphate = alpha-D-ribose 1-phosphate + xanthine</text>
        <dbReference type="Rhea" id="RHEA:27638"/>
        <dbReference type="ChEBI" id="CHEBI:17712"/>
        <dbReference type="ChEBI" id="CHEBI:18107"/>
        <dbReference type="ChEBI" id="CHEBI:43474"/>
        <dbReference type="ChEBI" id="CHEBI:57720"/>
        <dbReference type="EC" id="2.4.2.1"/>
    </reaction>
</comment>
<keyword evidence="2 3" id="KW-0808">Transferase</keyword>
<comment type="similarity">
    <text evidence="3">Belongs to the nucleoside phosphorylase PpnP family.</text>
</comment>
<dbReference type="Proteomes" id="UP000214566">
    <property type="component" value="Unassembled WGS sequence"/>
</dbReference>
<dbReference type="CDD" id="cd20296">
    <property type="entry name" value="cupin_PpnP-like"/>
    <property type="match status" value="1"/>
</dbReference>
<dbReference type="EC" id="2.4.2.2" evidence="3"/>
<protein>
    <recommendedName>
        <fullName evidence="3">Pyrimidine/purine nucleoside phosphorylase</fullName>
        <ecNumber evidence="3">2.4.2.1</ecNumber>
        <ecNumber evidence="3">2.4.2.2</ecNumber>
    </recommendedName>
    <alternativeName>
        <fullName evidence="3">Adenosine phosphorylase</fullName>
    </alternativeName>
    <alternativeName>
        <fullName evidence="3">Cytidine phosphorylase</fullName>
    </alternativeName>
    <alternativeName>
        <fullName evidence="3">Guanosine phosphorylase</fullName>
    </alternativeName>
    <alternativeName>
        <fullName evidence="3">Inosine phosphorylase</fullName>
    </alternativeName>
    <alternativeName>
        <fullName evidence="3">Thymidine phosphorylase</fullName>
    </alternativeName>
    <alternativeName>
        <fullName evidence="3">Uridine phosphorylase</fullName>
    </alternativeName>
    <alternativeName>
        <fullName evidence="3">Xanthosine phosphorylase</fullName>
    </alternativeName>
</protein>
<dbReference type="PANTHER" id="PTHR36540">
    <property type="entry name" value="PYRIMIDINE/PURINE NUCLEOSIDE PHOSPHORYLASE"/>
    <property type="match status" value="1"/>
</dbReference>
<dbReference type="GO" id="GO:0005829">
    <property type="term" value="C:cytosol"/>
    <property type="evidence" value="ECO:0007669"/>
    <property type="project" value="TreeGrafter"/>
</dbReference>
<gene>
    <name evidence="3" type="primary">ppnP</name>
    <name evidence="4" type="ORF">THIARS_70172</name>
</gene>
<dbReference type="InterPro" id="IPR011051">
    <property type="entry name" value="RmlC_Cupin_sf"/>
</dbReference>
<comment type="function">
    <text evidence="3">Catalyzes the phosphorolysis of diverse nucleosides, yielding D-ribose 1-phosphate and the respective free bases. Can use uridine, adenosine, guanosine, cytidine, thymidine, inosine and xanthosine as substrates. Also catalyzes the reverse reactions.</text>
</comment>
<dbReference type="AlphaFoldDB" id="A0A238D5T6"/>
<dbReference type="InterPro" id="IPR009664">
    <property type="entry name" value="Ppnp"/>
</dbReference>
<dbReference type="GO" id="GO:0004731">
    <property type="term" value="F:purine-nucleoside phosphorylase activity"/>
    <property type="evidence" value="ECO:0007669"/>
    <property type="project" value="UniProtKB-UniRule"/>
</dbReference>
<dbReference type="GO" id="GO:0009032">
    <property type="term" value="F:thymidine phosphorylase activity"/>
    <property type="evidence" value="ECO:0007669"/>
    <property type="project" value="RHEA"/>
</dbReference>
<dbReference type="EMBL" id="FLMQ01000056">
    <property type="protein sequence ID" value="SBP88552.1"/>
    <property type="molecule type" value="Genomic_DNA"/>
</dbReference>
<evidence type="ECO:0000256" key="1">
    <source>
        <dbReference type="ARBA" id="ARBA00022676"/>
    </source>
</evidence>
<evidence type="ECO:0000313" key="5">
    <source>
        <dbReference type="Proteomes" id="UP000214566"/>
    </source>
</evidence>
<dbReference type="SUPFAM" id="SSF51182">
    <property type="entry name" value="RmlC-like cupins"/>
    <property type="match status" value="1"/>
</dbReference>
<comment type="catalytic activity">
    <reaction evidence="3">
        <text>cytidine + phosphate = cytosine + alpha-D-ribose 1-phosphate</text>
        <dbReference type="Rhea" id="RHEA:52540"/>
        <dbReference type="ChEBI" id="CHEBI:16040"/>
        <dbReference type="ChEBI" id="CHEBI:17562"/>
        <dbReference type="ChEBI" id="CHEBI:43474"/>
        <dbReference type="ChEBI" id="CHEBI:57720"/>
        <dbReference type="EC" id="2.4.2.2"/>
    </reaction>
</comment>
<reference evidence="4 5" key="1">
    <citation type="submission" date="2016-06" db="EMBL/GenBank/DDBJ databases">
        <authorList>
            <person name="Kjaerup R.B."/>
            <person name="Dalgaard T.S."/>
            <person name="Juul-Madsen H.R."/>
        </authorList>
    </citation>
    <scope>NUCLEOTIDE SEQUENCE [LARGE SCALE GENOMIC DNA]</scope>
    <source>
        <strain evidence="4 5">DSM 16361</strain>
    </source>
</reference>
<organism evidence="4 5">
    <name type="scientific">Thiomonas delicata</name>
    <name type="common">Thiomonas cuprina</name>
    <dbReference type="NCBI Taxonomy" id="364030"/>
    <lineage>
        <taxon>Bacteria</taxon>
        <taxon>Pseudomonadati</taxon>
        <taxon>Pseudomonadota</taxon>
        <taxon>Betaproteobacteria</taxon>
        <taxon>Burkholderiales</taxon>
        <taxon>Thiomonas</taxon>
    </lineage>
</organism>
<evidence type="ECO:0000256" key="2">
    <source>
        <dbReference type="ARBA" id="ARBA00022679"/>
    </source>
</evidence>
<comment type="catalytic activity">
    <reaction evidence="3">
        <text>a purine D-ribonucleoside + phosphate = a purine nucleobase + alpha-D-ribose 1-phosphate</text>
        <dbReference type="Rhea" id="RHEA:19805"/>
        <dbReference type="ChEBI" id="CHEBI:26386"/>
        <dbReference type="ChEBI" id="CHEBI:43474"/>
        <dbReference type="ChEBI" id="CHEBI:57720"/>
        <dbReference type="ChEBI" id="CHEBI:142355"/>
        <dbReference type="EC" id="2.4.2.1"/>
    </reaction>
</comment>
<keyword evidence="1 3" id="KW-0328">Glycosyltransferase</keyword>
<dbReference type="GO" id="GO:0004850">
    <property type="term" value="F:uridine phosphorylase activity"/>
    <property type="evidence" value="ECO:0007669"/>
    <property type="project" value="RHEA"/>
</dbReference>
<dbReference type="InterPro" id="IPR014710">
    <property type="entry name" value="RmlC-like_jellyroll"/>
</dbReference>
<dbReference type="Gene3D" id="2.60.120.10">
    <property type="entry name" value="Jelly Rolls"/>
    <property type="match status" value="1"/>
</dbReference>
<proteinExistence type="inferred from homology"/>
<dbReference type="HAMAP" id="MF_01537">
    <property type="entry name" value="Nucleos_phosphorylase_PpnP"/>
    <property type="match status" value="1"/>
</dbReference>
<keyword evidence="5" id="KW-1185">Reference proteome</keyword>
<comment type="catalytic activity">
    <reaction evidence="3">
        <text>thymidine + phosphate = 2-deoxy-alpha-D-ribose 1-phosphate + thymine</text>
        <dbReference type="Rhea" id="RHEA:16037"/>
        <dbReference type="ChEBI" id="CHEBI:17748"/>
        <dbReference type="ChEBI" id="CHEBI:17821"/>
        <dbReference type="ChEBI" id="CHEBI:43474"/>
        <dbReference type="ChEBI" id="CHEBI:57259"/>
        <dbReference type="EC" id="2.4.2.2"/>
    </reaction>
</comment>